<dbReference type="Gene3D" id="1.10.10.10">
    <property type="entry name" value="Winged helix-like DNA-binding domain superfamily/Winged helix DNA-binding domain"/>
    <property type="match status" value="1"/>
</dbReference>
<dbReference type="GO" id="GO:0003677">
    <property type="term" value="F:DNA binding"/>
    <property type="evidence" value="ECO:0007669"/>
    <property type="project" value="UniProtKB-KW"/>
</dbReference>
<evidence type="ECO:0000256" key="3">
    <source>
        <dbReference type="ARBA" id="ARBA00023125"/>
    </source>
</evidence>
<keyword evidence="2" id="KW-0805">Transcription regulation</keyword>
<evidence type="ECO:0000256" key="1">
    <source>
        <dbReference type="ARBA" id="ARBA00009437"/>
    </source>
</evidence>
<comment type="similarity">
    <text evidence="1">Belongs to the LysR transcriptional regulatory family.</text>
</comment>
<organism evidence="5 6">
    <name type="scientific">Loigolactobacillus backii</name>
    <dbReference type="NCBI Taxonomy" id="375175"/>
    <lineage>
        <taxon>Bacteria</taxon>
        <taxon>Bacillati</taxon>
        <taxon>Bacillota</taxon>
        <taxon>Bacilli</taxon>
        <taxon>Lactobacillales</taxon>
        <taxon>Lactobacillaceae</taxon>
        <taxon>Loigolactobacillus</taxon>
    </lineage>
</organism>
<evidence type="ECO:0000313" key="6">
    <source>
        <dbReference type="Proteomes" id="UP000078582"/>
    </source>
</evidence>
<dbReference type="GeneID" id="42980764"/>
<keyword evidence="4" id="KW-0804">Transcription</keyword>
<dbReference type="RefSeq" id="WP_068222490.1">
    <property type="nucleotide sequence ID" value="NZ_CP014623.1"/>
</dbReference>
<name>A0A192H0C1_9LACO</name>
<dbReference type="SUPFAM" id="SSF53850">
    <property type="entry name" value="Periplasmic binding protein-like II"/>
    <property type="match status" value="1"/>
</dbReference>
<dbReference type="PROSITE" id="PS50931">
    <property type="entry name" value="HTH_LYSR"/>
    <property type="match status" value="1"/>
</dbReference>
<dbReference type="KEGG" id="lbt:AYR52_00735"/>
<dbReference type="OrthoDB" id="9803735at2"/>
<dbReference type="Proteomes" id="UP000078582">
    <property type="component" value="Chromosome"/>
</dbReference>
<evidence type="ECO:0000256" key="2">
    <source>
        <dbReference type="ARBA" id="ARBA00023015"/>
    </source>
</evidence>
<reference evidence="5 6" key="1">
    <citation type="submission" date="2016-03" db="EMBL/GenBank/DDBJ databases">
        <title>Pediococcus and Lactobacillus from brewery environment - whole genome sequencing and assembly.</title>
        <authorList>
            <person name="Behr J."/>
            <person name="Geissler A.J."/>
            <person name="Vogel R.F."/>
        </authorList>
    </citation>
    <scope>NUCLEOTIDE SEQUENCE [LARGE SCALE GENOMIC DNA]</scope>
    <source>
        <strain evidence="5 6">TMW 1.1989</strain>
    </source>
</reference>
<gene>
    <name evidence="5" type="ORF">AYR53_00745</name>
</gene>
<dbReference type="InterPro" id="IPR036390">
    <property type="entry name" value="WH_DNA-bd_sf"/>
</dbReference>
<dbReference type="PANTHER" id="PTHR30419">
    <property type="entry name" value="HTH-TYPE TRANSCRIPTIONAL REGULATOR YBHD"/>
    <property type="match status" value="1"/>
</dbReference>
<dbReference type="InterPro" id="IPR000847">
    <property type="entry name" value="LysR_HTH_N"/>
</dbReference>
<dbReference type="InterPro" id="IPR050950">
    <property type="entry name" value="HTH-type_LysR_regulators"/>
</dbReference>
<evidence type="ECO:0000256" key="4">
    <source>
        <dbReference type="ARBA" id="ARBA00023163"/>
    </source>
</evidence>
<protein>
    <submittedName>
        <fullName evidence="5">Uncharacterized protein</fullName>
    </submittedName>
</protein>
<dbReference type="GO" id="GO:0003700">
    <property type="term" value="F:DNA-binding transcription factor activity"/>
    <property type="evidence" value="ECO:0007669"/>
    <property type="project" value="InterPro"/>
</dbReference>
<dbReference type="GO" id="GO:0005829">
    <property type="term" value="C:cytosol"/>
    <property type="evidence" value="ECO:0007669"/>
    <property type="project" value="TreeGrafter"/>
</dbReference>
<dbReference type="InterPro" id="IPR036388">
    <property type="entry name" value="WH-like_DNA-bd_sf"/>
</dbReference>
<keyword evidence="6" id="KW-1185">Reference proteome</keyword>
<dbReference type="Pfam" id="PF03466">
    <property type="entry name" value="LysR_substrate"/>
    <property type="match status" value="1"/>
</dbReference>
<dbReference type="InterPro" id="IPR005119">
    <property type="entry name" value="LysR_subst-bd"/>
</dbReference>
<dbReference type="STRING" id="375175.AYR53_00745"/>
<accession>A0A192H0C1</accession>
<dbReference type="EMBL" id="CP014873">
    <property type="protein sequence ID" value="ANK61411.1"/>
    <property type="molecule type" value="Genomic_DNA"/>
</dbReference>
<dbReference type="SUPFAM" id="SSF46785">
    <property type="entry name" value="Winged helix' DNA-binding domain"/>
    <property type="match status" value="1"/>
</dbReference>
<keyword evidence="3" id="KW-0238">DNA-binding</keyword>
<dbReference type="AlphaFoldDB" id="A0A192H0C1"/>
<evidence type="ECO:0000313" key="5">
    <source>
        <dbReference type="EMBL" id="ANK61411.1"/>
    </source>
</evidence>
<dbReference type="Pfam" id="PF00126">
    <property type="entry name" value="HTH_1"/>
    <property type="match status" value="1"/>
</dbReference>
<sequence>MNTRDLEYFAALAQQRNFTLVAKKFQVTQPTITLAIKRLENQTNQQLVIRDQSHHSIALTAAGHIFANHIAVILNELAQTKQDLAAIQPTKIRFGLPPIIGINYFPQFTPALAAANLLTSITTTEGGSADLLEKLKRGDIDIALLGSIDPIDHPGITAKLLARQPFEIIAPGNSHWAAQTPIYFKDVAREPFIMLASGFVHPQAFARLAEASQTSPEIVYHTGDINLIKNMVQQGVGLGFLAQTAMHKNDNLLAITLADADQPHFNIYVAYRANQVLTPEKQRVIEILSGQRTN</sequence>
<proteinExistence type="inferred from homology"/>
<dbReference type="Gene3D" id="3.40.190.290">
    <property type="match status" value="1"/>
</dbReference>